<accession>A0ABR2V9L7</accession>
<proteinExistence type="predicted"/>
<name>A0ABR2V9L7_9PEZI</name>
<protein>
    <submittedName>
        <fullName evidence="1">Carrier domain-containing protein</fullName>
    </submittedName>
</protein>
<dbReference type="Proteomes" id="UP001408356">
    <property type="component" value="Unassembled WGS sequence"/>
</dbReference>
<evidence type="ECO:0000313" key="2">
    <source>
        <dbReference type="Proteomes" id="UP001408356"/>
    </source>
</evidence>
<organism evidence="1 2">
    <name type="scientific">Seiridium unicorne</name>
    <dbReference type="NCBI Taxonomy" id="138068"/>
    <lineage>
        <taxon>Eukaryota</taxon>
        <taxon>Fungi</taxon>
        <taxon>Dikarya</taxon>
        <taxon>Ascomycota</taxon>
        <taxon>Pezizomycotina</taxon>
        <taxon>Sordariomycetes</taxon>
        <taxon>Xylariomycetidae</taxon>
        <taxon>Amphisphaeriales</taxon>
        <taxon>Sporocadaceae</taxon>
        <taxon>Seiridium</taxon>
    </lineage>
</organism>
<dbReference type="EMBL" id="JARVKF010000068">
    <property type="protein sequence ID" value="KAK9423604.1"/>
    <property type="molecule type" value="Genomic_DNA"/>
</dbReference>
<evidence type="ECO:0000313" key="1">
    <source>
        <dbReference type="EMBL" id="KAK9423604.1"/>
    </source>
</evidence>
<sequence>MGTIDCVSVDTIAAMLRKMSKFYNIVAENPQPWEVLGEIICESYNSLENNPFHDSIKRLRDISDLNAEEVANVPTIKMLEFYETLGSSTEVMKCTINHAK</sequence>
<reference evidence="1 2" key="1">
    <citation type="journal article" date="2024" name="J. Plant Pathol.">
        <title>Sequence and assembly of the genome of Seiridium unicorne, isolate CBS 538.82, causal agent of cypress canker disease.</title>
        <authorList>
            <person name="Scali E."/>
            <person name="Rocca G.D."/>
            <person name="Danti R."/>
            <person name="Garbelotto M."/>
            <person name="Barberini S."/>
            <person name="Baroncelli R."/>
            <person name="Emiliani G."/>
        </authorList>
    </citation>
    <scope>NUCLEOTIDE SEQUENCE [LARGE SCALE GENOMIC DNA]</scope>
    <source>
        <strain evidence="1 2">BM-138-508</strain>
    </source>
</reference>
<dbReference type="Gene3D" id="3.40.50.720">
    <property type="entry name" value="NAD(P)-binding Rossmann-like Domain"/>
    <property type="match status" value="1"/>
</dbReference>
<comment type="caution">
    <text evidence="1">The sequence shown here is derived from an EMBL/GenBank/DDBJ whole genome shotgun (WGS) entry which is preliminary data.</text>
</comment>
<keyword evidence="2" id="KW-1185">Reference proteome</keyword>
<gene>
    <name evidence="1" type="ORF">SUNI508_04085</name>
</gene>